<evidence type="ECO:0000313" key="3">
    <source>
        <dbReference type="EMBL" id="BAO56347.1"/>
    </source>
</evidence>
<keyword evidence="3" id="KW-0418">Kinase</keyword>
<dbReference type="SUPFAM" id="SSF52200">
    <property type="entry name" value="Toll/Interleukin receptor TIR domain"/>
    <property type="match status" value="1"/>
</dbReference>
<feature type="domain" description="TIR" evidence="2">
    <location>
        <begin position="1"/>
        <end position="125"/>
    </location>
</feature>
<keyword evidence="3" id="KW-0808">Transferase</keyword>
<reference evidence="3 4" key="1">
    <citation type="journal article" date="2014" name="Proc. Natl. Acad. Sci. U.S.A.">
        <title>Functional characterization of flavobacteria rhodopsins reveals a unique class of light-driven chloride pump in bacteria.</title>
        <authorList>
            <person name="Yoshizawa S."/>
            <person name="Kumagai Y."/>
            <person name="Kim H."/>
            <person name="Ogura Y."/>
            <person name="Hayashi T."/>
            <person name="Iwasaki W."/>
            <person name="DeLong E.F."/>
            <person name="Kogure K."/>
        </authorList>
    </citation>
    <scope>NUCLEOTIDE SEQUENCE [LARGE SCALE GENOMIC DNA]</scope>
    <source>
        <strain evidence="3 4">S1-08</strain>
    </source>
</reference>
<dbReference type="OrthoDB" id="1098242at2"/>
<dbReference type="SMART" id="SM00255">
    <property type="entry name" value="TIR"/>
    <property type="match status" value="1"/>
</dbReference>
<dbReference type="InterPro" id="IPR035897">
    <property type="entry name" value="Toll_tir_struct_dom_sf"/>
</dbReference>
<dbReference type="Proteomes" id="UP000031760">
    <property type="component" value="Chromosome"/>
</dbReference>
<dbReference type="HOGENOM" id="CLU_838968_0_0_10"/>
<dbReference type="KEGG" id="nmf:NMS_2338"/>
<dbReference type="AlphaFoldDB" id="W8VXQ7"/>
<name>W8VXQ7_9FLAO</name>
<feature type="transmembrane region" description="Helical" evidence="1">
    <location>
        <begin position="157"/>
        <end position="178"/>
    </location>
</feature>
<dbReference type="Pfam" id="PF13676">
    <property type="entry name" value="TIR_2"/>
    <property type="match status" value="1"/>
</dbReference>
<dbReference type="InterPro" id="IPR000157">
    <property type="entry name" value="TIR_dom"/>
</dbReference>
<dbReference type="GO" id="GO:0007165">
    <property type="term" value="P:signal transduction"/>
    <property type="evidence" value="ECO:0007669"/>
    <property type="project" value="InterPro"/>
</dbReference>
<evidence type="ECO:0000259" key="2">
    <source>
        <dbReference type="PROSITE" id="PS50104"/>
    </source>
</evidence>
<keyword evidence="1" id="KW-0812">Transmembrane</keyword>
<organism evidence="3 4">
    <name type="scientific">Nonlabens marinus S1-08</name>
    <dbReference type="NCBI Taxonomy" id="1454201"/>
    <lineage>
        <taxon>Bacteria</taxon>
        <taxon>Pseudomonadati</taxon>
        <taxon>Bacteroidota</taxon>
        <taxon>Flavobacteriia</taxon>
        <taxon>Flavobacteriales</taxon>
        <taxon>Flavobacteriaceae</taxon>
        <taxon>Nonlabens</taxon>
    </lineage>
</organism>
<dbReference type="GO" id="GO:0004674">
    <property type="term" value="F:protein serine/threonine kinase activity"/>
    <property type="evidence" value="ECO:0007669"/>
    <property type="project" value="UniProtKB-KW"/>
</dbReference>
<dbReference type="EMBL" id="AP014548">
    <property type="protein sequence ID" value="BAO56347.1"/>
    <property type="molecule type" value="Genomic_DNA"/>
</dbReference>
<sequence length="331" mass="37707">MKRLFISYSRADKEYVRHLVDVLRKQDFEIWFDEQIPVGQGWDDVLEAQIKKADAMILVLSCTSVASENVKDEIAFAKHSNIPVVPIKIEECNVPLRMVRTQFIDFTLGFDVGAQRLVDDLRVQFEKEAAKSGEPGAAAIPTRKKKIKRVYTRKKPWKAYIIGAAAAIILPFLLVWMFDSDAVEDTSDDLAQEIVNDDAAWADAVEANTLNIYTDYLIEFEEDAIHYDEARERIASFMDATGYVPVIVDGEKVIEVEIFNKNKDAEGYPLPDNVIYPTKTVKIYESPMVNGQTATMKSDVLVKDQPVIVMDIEQDAETYEIWLKVAYQQDY</sequence>
<evidence type="ECO:0000313" key="4">
    <source>
        <dbReference type="Proteomes" id="UP000031760"/>
    </source>
</evidence>
<keyword evidence="4" id="KW-1185">Reference proteome</keyword>
<keyword evidence="1" id="KW-0472">Membrane</keyword>
<keyword evidence="3" id="KW-0723">Serine/threonine-protein kinase</keyword>
<evidence type="ECO:0000256" key="1">
    <source>
        <dbReference type="SAM" id="Phobius"/>
    </source>
</evidence>
<dbReference type="Gene3D" id="3.40.50.10140">
    <property type="entry name" value="Toll/interleukin-1 receptor homology (TIR) domain"/>
    <property type="match status" value="1"/>
</dbReference>
<dbReference type="PROSITE" id="PS50104">
    <property type="entry name" value="TIR"/>
    <property type="match status" value="1"/>
</dbReference>
<keyword evidence="1" id="KW-1133">Transmembrane helix</keyword>
<protein>
    <submittedName>
        <fullName evidence="3">Serine/threonine protein kinase</fullName>
    </submittedName>
</protein>
<proteinExistence type="predicted"/>
<dbReference type="STRING" id="1454201.NMS_2338"/>
<accession>W8VXQ7</accession>
<gene>
    <name evidence="3" type="ORF">NMS_2338</name>
</gene>
<dbReference type="RefSeq" id="WP_041496832.1">
    <property type="nucleotide sequence ID" value="NZ_AP014548.1"/>
</dbReference>